<dbReference type="GO" id="GO:0051726">
    <property type="term" value="P:regulation of cell cycle"/>
    <property type="evidence" value="ECO:0007669"/>
    <property type="project" value="InterPro"/>
</dbReference>
<comment type="subcellular location">
    <subcellularLocation>
        <location evidence="1">Nucleus</location>
        <location evidence="1">Nucleoplasm</location>
    </subcellularLocation>
</comment>
<accession>A0A2R6PAH5</accession>
<evidence type="ECO:0000256" key="3">
    <source>
        <dbReference type="ARBA" id="ARBA00023013"/>
    </source>
</evidence>
<keyword evidence="3" id="KW-0649">Protein kinase inhibitor</keyword>
<feature type="region of interest" description="Disordered" evidence="5">
    <location>
        <begin position="54"/>
        <end position="84"/>
    </location>
</feature>
<protein>
    <submittedName>
        <fullName evidence="7">Cyclin-dependent kinase</fullName>
    </submittedName>
</protein>
<dbReference type="InterPro" id="IPR044275">
    <property type="entry name" value="KRP"/>
</dbReference>
<feature type="region of interest" description="Disordered" evidence="5">
    <location>
        <begin position="114"/>
        <end position="163"/>
    </location>
</feature>
<feature type="domain" description="Cyclin-dependent kinase inhibitor" evidence="6">
    <location>
        <begin position="159"/>
        <end position="203"/>
    </location>
</feature>
<feature type="compositionally biased region" description="Low complexity" evidence="5">
    <location>
        <begin position="130"/>
        <end position="141"/>
    </location>
</feature>
<keyword evidence="7" id="KW-0418">Kinase</keyword>
<reference evidence="8" key="2">
    <citation type="journal article" date="2018" name="BMC Genomics">
        <title>A manually annotated Actinidia chinensis var. chinensis (kiwifruit) genome highlights the challenges associated with draft genomes and gene prediction in plants.</title>
        <authorList>
            <person name="Pilkington S.M."/>
            <person name="Crowhurst R."/>
            <person name="Hilario E."/>
            <person name="Nardozza S."/>
            <person name="Fraser L."/>
            <person name="Peng Y."/>
            <person name="Gunaseelan K."/>
            <person name="Simpson R."/>
            <person name="Tahir J."/>
            <person name="Deroles S.C."/>
            <person name="Templeton K."/>
            <person name="Luo Z."/>
            <person name="Davy M."/>
            <person name="Cheng C."/>
            <person name="McNeilage M."/>
            <person name="Scaglione D."/>
            <person name="Liu Y."/>
            <person name="Zhang Q."/>
            <person name="Datson P."/>
            <person name="De Silva N."/>
            <person name="Gardiner S.E."/>
            <person name="Bassett H."/>
            <person name="Chagne D."/>
            <person name="McCallum J."/>
            <person name="Dzierzon H."/>
            <person name="Deng C."/>
            <person name="Wang Y.Y."/>
            <person name="Barron L."/>
            <person name="Manako K."/>
            <person name="Bowen J."/>
            <person name="Foster T.M."/>
            <person name="Erridge Z.A."/>
            <person name="Tiffin H."/>
            <person name="Waite C.N."/>
            <person name="Davies K.M."/>
            <person name="Grierson E.P."/>
            <person name="Laing W.A."/>
            <person name="Kirk R."/>
            <person name="Chen X."/>
            <person name="Wood M."/>
            <person name="Montefiori M."/>
            <person name="Brummell D.A."/>
            <person name="Schwinn K.E."/>
            <person name="Catanach A."/>
            <person name="Fullerton C."/>
            <person name="Li D."/>
            <person name="Meiyalaghan S."/>
            <person name="Nieuwenhuizen N."/>
            <person name="Read N."/>
            <person name="Prakash R."/>
            <person name="Hunter D."/>
            <person name="Zhang H."/>
            <person name="McKenzie M."/>
            <person name="Knabel M."/>
            <person name="Harris A."/>
            <person name="Allan A.C."/>
            <person name="Gleave A."/>
            <person name="Chen A."/>
            <person name="Janssen B.J."/>
            <person name="Plunkett B."/>
            <person name="Ampomah-Dwamena C."/>
            <person name="Voogd C."/>
            <person name="Leif D."/>
            <person name="Lafferty D."/>
            <person name="Souleyre E.J.F."/>
            <person name="Varkonyi-Gasic E."/>
            <person name="Gambi F."/>
            <person name="Hanley J."/>
            <person name="Yao J.L."/>
            <person name="Cheung J."/>
            <person name="David K.M."/>
            <person name="Warren B."/>
            <person name="Marsh K."/>
            <person name="Snowden K.C."/>
            <person name="Lin-Wang K."/>
            <person name="Brian L."/>
            <person name="Martinez-Sanchez M."/>
            <person name="Wang M."/>
            <person name="Ileperuma N."/>
            <person name="Macnee N."/>
            <person name="Campin R."/>
            <person name="McAtee P."/>
            <person name="Drummond R.S.M."/>
            <person name="Espley R.V."/>
            <person name="Ireland H.S."/>
            <person name="Wu R."/>
            <person name="Atkinson R.G."/>
            <person name="Karunairetnam S."/>
            <person name="Bulley S."/>
            <person name="Chunkath S."/>
            <person name="Hanley Z."/>
            <person name="Storey R."/>
            <person name="Thrimawithana A.H."/>
            <person name="Thomson S."/>
            <person name="David C."/>
            <person name="Testolin R."/>
            <person name="Huang H."/>
            <person name="Hellens R.P."/>
            <person name="Schaffer R.J."/>
        </authorList>
    </citation>
    <scope>NUCLEOTIDE SEQUENCE [LARGE SCALE GENOMIC DNA]</scope>
    <source>
        <strain evidence="8">cv. Red5</strain>
    </source>
</reference>
<dbReference type="Gene3D" id="4.10.365.10">
    <property type="entry name" value="p27"/>
    <property type="match status" value="1"/>
</dbReference>
<dbReference type="Gramene" id="PSR87986">
    <property type="protein sequence ID" value="PSR87986"/>
    <property type="gene ID" value="CEY00_Acc31016"/>
</dbReference>
<dbReference type="OrthoDB" id="6373236at2759"/>
<keyword evidence="4" id="KW-0131">Cell cycle</keyword>
<dbReference type="InterPro" id="IPR003175">
    <property type="entry name" value="CDI_dom"/>
</dbReference>
<dbReference type="Proteomes" id="UP000241394">
    <property type="component" value="Chromosome LG27"/>
</dbReference>
<feature type="compositionally biased region" description="Polar residues" evidence="5">
    <location>
        <begin position="56"/>
        <end position="67"/>
    </location>
</feature>
<name>A0A2R6PAH5_ACTCC</name>
<evidence type="ECO:0000259" key="6">
    <source>
        <dbReference type="Pfam" id="PF02234"/>
    </source>
</evidence>
<evidence type="ECO:0000313" key="8">
    <source>
        <dbReference type="Proteomes" id="UP000241394"/>
    </source>
</evidence>
<dbReference type="Pfam" id="PF02234">
    <property type="entry name" value="CDI"/>
    <property type="match status" value="1"/>
</dbReference>
<dbReference type="GO" id="GO:0005654">
    <property type="term" value="C:nucleoplasm"/>
    <property type="evidence" value="ECO:0007669"/>
    <property type="project" value="UniProtKB-SubCell"/>
</dbReference>
<reference evidence="7 8" key="1">
    <citation type="submission" date="2017-07" db="EMBL/GenBank/DDBJ databases">
        <title>An improved, manually edited Actinidia chinensis var. chinensis (kiwifruit) genome highlights the challenges associated with draft genomes and gene prediction in plants.</title>
        <authorList>
            <person name="Pilkington S."/>
            <person name="Crowhurst R."/>
            <person name="Hilario E."/>
            <person name="Nardozza S."/>
            <person name="Fraser L."/>
            <person name="Peng Y."/>
            <person name="Gunaseelan K."/>
            <person name="Simpson R."/>
            <person name="Tahir J."/>
            <person name="Deroles S."/>
            <person name="Templeton K."/>
            <person name="Luo Z."/>
            <person name="Davy M."/>
            <person name="Cheng C."/>
            <person name="Mcneilage M."/>
            <person name="Scaglione D."/>
            <person name="Liu Y."/>
            <person name="Zhang Q."/>
            <person name="Datson P."/>
            <person name="De Silva N."/>
            <person name="Gardiner S."/>
            <person name="Bassett H."/>
            <person name="Chagne D."/>
            <person name="Mccallum J."/>
            <person name="Dzierzon H."/>
            <person name="Deng C."/>
            <person name="Wang Y.-Y."/>
            <person name="Barron N."/>
            <person name="Manako K."/>
            <person name="Bowen J."/>
            <person name="Foster T."/>
            <person name="Erridge Z."/>
            <person name="Tiffin H."/>
            <person name="Waite C."/>
            <person name="Davies K."/>
            <person name="Grierson E."/>
            <person name="Laing W."/>
            <person name="Kirk R."/>
            <person name="Chen X."/>
            <person name="Wood M."/>
            <person name="Montefiori M."/>
            <person name="Brummell D."/>
            <person name="Schwinn K."/>
            <person name="Catanach A."/>
            <person name="Fullerton C."/>
            <person name="Li D."/>
            <person name="Meiyalaghan S."/>
            <person name="Nieuwenhuizen N."/>
            <person name="Read N."/>
            <person name="Prakash R."/>
            <person name="Hunter D."/>
            <person name="Zhang H."/>
            <person name="Mckenzie M."/>
            <person name="Knabel M."/>
            <person name="Harris A."/>
            <person name="Allan A."/>
            <person name="Chen A."/>
            <person name="Janssen B."/>
            <person name="Plunkett B."/>
            <person name="Dwamena C."/>
            <person name="Voogd C."/>
            <person name="Leif D."/>
            <person name="Lafferty D."/>
            <person name="Souleyre E."/>
            <person name="Varkonyi-Gasic E."/>
            <person name="Gambi F."/>
            <person name="Hanley J."/>
            <person name="Yao J.-L."/>
            <person name="Cheung J."/>
            <person name="David K."/>
            <person name="Warren B."/>
            <person name="Marsh K."/>
            <person name="Snowden K."/>
            <person name="Lin-Wang K."/>
            <person name="Brian L."/>
            <person name="Martinez-Sanchez M."/>
            <person name="Wang M."/>
            <person name="Ileperuma N."/>
            <person name="Macnee N."/>
            <person name="Campin R."/>
            <person name="Mcatee P."/>
            <person name="Drummond R."/>
            <person name="Espley R."/>
            <person name="Ireland H."/>
            <person name="Wu R."/>
            <person name="Atkinson R."/>
            <person name="Karunairetnam S."/>
            <person name="Bulley S."/>
            <person name="Chunkath S."/>
            <person name="Hanley Z."/>
            <person name="Storey R."/>
            <person name="Thrimawithana A."/>
            <person name="Thomson S."/>
            <person name="David C."/>
            <person name="Testolin R."/>
        </authorList>
    </citation>
    <scope>NUCLEOTIDE SEQUENCE [LARGE SCALE GENOMIC DNA]</scope>
    <source>
        <strain evidence="8">cv. Red5</strain>
        <tissue evidence="7">Young leaf</tissue>
    </source>
</reference>
<keyword evidence="8" id="KW-1185">Reference proteome</keyword>
<evidence type="ECO:0000256" key="1">
    <source>
        <dbReference type="ARBA" id="ARBA00004642"/>
    </source>
</evidence>
<dbReference type="FunCoup" id="A0A2R6PAH5">
    <property type="interactions" value="675"/>
</dbReference>
<gene>
    <name evidence="7" type="ORF">CEY00_Acc31016</name>
</gene>
<organism evidence="7 8">
    <name type="scientific">Actinidia chinensis var. chinensis</name>
    <name type="common">Chinese soft-hair kiwi</name>
    <dbReference type="NCBI Taxonomy" id="1590841"/>
    <lineage>
        <taxon>Eukaryota</taxon>
        <taxon>Viridiplantae</taxon>
        <taxon>Streptophyta</taxon>
        <taxon>Embryophyta</taxon>
        <taxon>Tracheophyta</taxon>
        <taxon>Spermatophyta</taxon>
        <taxon>Magnoliopsida</taxon>
        <taxon>eudicotyledons</taxon>
        <taxon>Gunneridae</taxon>
        <taxon>Pentapetalae</taxon>
        <taxon>asterids</taxon>
        <taxon>Ericales</taxon>
        <taxon>Actinidiaceae</taxon>
        <taxon>Actinidia</taxon>
    </lineage>
</organism>
<evidence type="ECO:0000313" key="7">
    <source>
        <dbReference type="EMBL" id="PSR87986.1"/>
    </source>
</evidence>
<dbReference type="STRING" id="1590841.A0A2R6PAH5"/>
<evidence type="ECO:0000256" key="5">
    <source>
        <dbReference type="SAM" id="MobiDB-lite"/>
    </source>
</evidence>
<sequence>MEVAHVGVKTRARSLAMVEAVASSGTEKRRKIVAGDSKLSSSLVQLGSCHSAVVTPENSVSPATTENSASDDRCSSQSSDHVPTSCCSCNASSDFEKETFGIVDLEDDRVQFETSTSDFGCSERREKIPSGELQSESGELESTARPSEVNSRRKLPAEKMPSETELEEFFAAAEKDLQKRFTEKYNYDIVKDAPLEGRYEWVGLKP</sequence>
<comment type="similarity">
    <text evidence="2">Belongs to the CDI family. ICK/KRP subfamily.</text>
</comment>
<evidence type="ECO:0000256" key="4">
    <source>
        <dbReference type="ARBA" id="ARBA00023306"/>
    </source>
</evidence>
<dbReference type="AlphaFoldDB" id="A0A2R6PAH5"/>
<dbReference type="OMA" id="YEWVRLT"/>
<dbReference type="EMBL" id="NKQK01000027">
    <property type="protein sequence ID" value="PSR87986.1"/>
    <property type="molecule type" value="Genomic_DNA"/>
</dbReference>
<proteinExistence type="inferred from homology"/>
<dbReference type="InterPro" id="IPR044898">
    <property type="entry name" value="CDI_dom_sf"/>
</dbReference>
<comment type="caution">
    <text evidence="7">The sequence shown here is derived from an EMBL/GenBank/DDBJ whole genome shotgun (WGS) entry which is preliminary data.</text>
</comment>
<dbReference type="GO" id="GO:0016301">
    <property type="term" value="F:kinase activity"/>
    <property type="evidence" value="ECO:0007669"/>
    <property type="project" value="UniProtKB-KW"/>
</dbReference>
<keyword evidence="7" id="KW-0808">Transferase</keyword>
<evidence type="ECO:0000256" key="2">
    <source>
        <dbReference type="ARBA" id="ARBA00010274"/>
    </source>
</evidence>
<dbReference type="InParanoid" id="A0A2R6PAH5"/>
<dbReference type="GO" id="GO:0004861">
    <property type="term" value="F:cyclin-dependent protein serine/threonine kinase inhibitor activity"/>
    <property type="evidence" value="ECO:0007669"/>
    <property type="project" value="InterPro"/>
</dbReference>
<dbReference type="PANTHER" id="PTHR46776">
    <property type="entry name" value="CYCLIN-DEPENDENT KINASE INHIBITOR 4-RELATED"/>
    <property type="match status" value="1"/>
</dbReference>